<dbReference type="Pfam" id="PF00271">
    <property type="entry name" value="Helicase_C"/>
    <property type="match status" value="1"/>
</dbReference>
<dbReference type="SMART" id="SM00487">
    <property type="entry name" value="DEXDc"/>
    <property type="match status" value="1"/>
</dbReference>
<comment type="caution">
    <text evidence="12">The sequence shown here is derived from an EMBL/GenBank/DDBJ whole genome shotgun (WGS) entry which is preliminary data.</text>
</comment>
<accession>A0ABN1K5F1</accession>
<dbReference type="Pfam" id="PF00270">
    <property type="entry name" value="DEAD"/>
    <property type="match status" value="1"/>
</dbReference>
<sequence length="442" mass="47336">MSFESLGLAPALLRALADQGLPEPTPVQAAAIPPLLAGRDVLMQARTGAGKSVALALPLLQQWLAGAAQHPRPTHALLLVPTRELALQLGETLRELAHSLPGLVKIAVVFGGVSINPQMMGLRGGADIVVATPGRLLDLVRHNALSLGQVKTLVLDEADRLLALGFEEELAEVLALLPARRQTVLSSATFPPAVTTLAEQWLQEPEQIRLSNLTTARPDIRQRALVVEETRRTSLLRHLLAQRIELKQDARALVFVASQHAAEKVAHKLALAGVAAEPFHAGLSQGARQNMLHAFKQAKLQVLVATDMAARGLHIDALPLVVNYDLPRSSEDHVHRIGRTGRAGAEGEAISFITPATEAHFRLIENRQGQRVPREQIAGFEPHVHHAAPAAPAEEDSGDMPLPAGTGLDPNGGIKGKRKSKKDKLREAAASAKGERQTQKPG</sequence>
<dbReference type="CDD" id="cd00268">
    <property type="entry name" value="DEADc"/>
    <property type="match status" value="1"/>
</dbReference>
<evidence type="ECO:0000256" key="7">
    <source>
        <dbReference type="RuleBase" id="RU000492"/>
    </source>
</evidence>
<dbReference type="PROSITE" id="PS51195">
    <property type="entry name" value="Q_MOTIF"/>
    <property type="match status" value="1"/>
</dbReference>
<dbReference type="SMART" id="SM00490">
    <property type="entry name" value="HELICc"/>
    <property type="match status" value="1"/>
</dbReference>
<keyword evidence="3 7" id="KW-0347">Helicase</keyword>
<protein>
    <submittedName>
        <fullName evidence="12">DEAD/DEAH box helicase</fullName>
    </submittedName>
</protein>
<feature type="short sequence motif" description="Q motif" evidence="6">
    <location>
        <begin position="1"/>
        <end position="29"/>
    </location>
</feature>
<keyword evidence="4 7" id="KW-0067">ATP-binding</keyword>
<dbReference type="InterPro" id="IPR044742">
    <property type="entry name" value="DEAD/DEAH_RhlB"/>
</dbReference>
<dbReference type="InterPro" id="IPR001650">
    <property type="entry name" value="Helicase_C-like"/>
</dbReference>
<proteinExistence type="inferred from homology"/>
<keyword evidence="13" id="KW-1185">Reference proteome</keyword>
<organism evidence="12 13">
    <name type="scientific">Ideonella azotifigens</name>
    <dbReference type="NCBI Taxonomy" id="513160"/>
    <lineage>
        <taxon>Bacteria</taxon>
        <taxon>Pseudomonadati</taxon>
        <taxon>Pseudomonadota</taxon>
        <taxon>Betaproteobacteria</taxon>
        <taxon>Burkholderiales</taxon>
        <taxon>Sphaerotilaceae</taxon>
        <taxon>Ideonella</taxon>
    </lineage>
</organism>
<evidence type="ECO:0000256" key="3">
    <source>
        <dbReference type="ARBA" id="ARBA00022806"/>
    </source>
</evidence>
<dbReference type="Gene3D" id="3.40.50.300">
    <property type="entry name" value="P-loop containing nucleotide triphosphate hydrolases"/>
    <property type="match status" value="2"/>
</dbReference>
<keyword evidence="1 7" id="KW-0547">Nucleotide-binding</keyword>
<feature type="compositionally biased region" description="Basic and acidic residues" evidence="8">
    <location>
        <begin position="433"/>
        <end position="442"/>
    </location>
</feature>
<evidence type="ECO:0000259" key="10">
    <source>
        <dbReference type="PROSITE" id="PS51194"/>
    </source>
</evidence>
<dbReference type="Proteomes" id="UP001500279">
    <property type="component" value="Unassembled WGS sequence"/>
</dbReference>
<keyword evidence="2 7" id="KW-0378">Hydrolase</keyword>
<dbReference type="PROSITE" id="PS51192">
    <property type="entry name" value="HELICASE_ATP_BIND_1"/>
    <property type="match status" value="1"/>
</dbReference>
<feature type="domain" description="Helicase C-terminal" evidence="10">
    <location>
        <begin position="219"/>
        <end position="388"/>
    </location>
</feature>
<evidence type="ECO:0000313" key="12">
    <source>
        <dbReference type="EMBL" id="GAA0755368.1"/>
    </source>
</evidence>
<dbReference type="EMBL" id="BAAAEW010000022">
    <property type="protein sequence ID" value="GAA0755368.1"/>
    <property type="molecule type" value="Genomic_DNA"/>
</dbReference>
<dbReference type="GO" id="GO:0004386">
    <property type="term" value="F:helicase activity"/>
    <property type="evidence" value="ECO:0007669"/>
    <property type="project" value="UniProtKB-KW"/>
</dbReference>
<evidence type="ECO:0000256" key="1">
    <source>
        <dbReference type="ARBA" id="ARBA00022741"/>
    </source>
</evidence>
<dbReference type="InterPro" id="IPR000629">
    <property type="entry name" value="RNA-helicase_DEAD-box_CS"/>
</dbReference>
<evidence type="ECO:0000256" key="8">
    <source>
        <dbReference type="SAM" id="MobiDB-lite"/>
    </source>
</evidence>
<comment type="similarity">
    <text evidence="5 7">Belongs to the DEAD box helicase family.</text>
</comment>
<feature type="domain" description="DEAD-box RNA helicase Q" evidence="11">
    <location>
        <begin position="1"/>
        <end position="29"/>
    </location>
</feature>
<dbReference type="InterPro" id="IPR027417">
    <property type="entry name" value="P-loop_NTPase"/>
</dbReference>
<evidence type="ECO:0000256" key="5">
    <source>
        <dbReference type="ARBA" id="ARBA00038437"/>
    </source>
</evidence>
<dbReference type="SUPFAM" id="SSF52540">
    <property type="entry name" value="P-loop containing nucleoside triphosphate hydrolases"/>
    <property type="match status" value="1"/>
</dbReference>
<dbReference type="InterPro" id="IPR011545">
    <property type="entry name" value="DEAD/DEAH_box_helicase_dom"/>
</dbReference>
<feature type="domain" description="Helicase ATP-binding" evidence="9">
    <location>
        <begin position="32"/>
        <end position="208"/>
    </location>
</feature>
<reference evidence="12 13" key="1">
    <citation type="journal article" date="2019" name="Int. J. Syst. Evol. Microbiol.">
        <title>The Global Catalogue of Microorganisms (GCM) 10K type strain sequencing project: providing services to taxonomists for standard genome sequencing and annotation.</title>
        <authorList>
            <consortium name="The Broad Institute Genomics Platform"/>
            <consortium name="The Broad Institute Genome Sequencing Center for Infectious Disease"/>
            <person name="Wu L."/>
            <person name="Ma J."/>
        </authorList>
    </citation>
    <scope>NUCLEOTIDE SEQUENCE [LARGE SCALE GENOMIC DNA]</scope>
    <source>
        <strain evidence="12 13">JCM 15503</strain>
    </source>
</reference>
<dbReference type="InterPro" id="IPR014014">
    <property type="entry name" value="RNA_helicase_DEAD_Q_motif"/>
</dbReference>
<dbReference type="RefSeq" id="WP_231011934.1">
    <property type="nucleotide sequence ID" value="NZ_BAAAEW010000022.1"/>
</dbReference>
<evidence type="ECO:0000259" key="11">
    <source>
        <dbReference type="PROSITE" id="PS51195"/>
    </source>
</evidence>
<dbReference type="PANTHER" id="PTHR47959:SF13">
    <property type="entry name" value="ATP-DEPENDENT RNA HELICASE RHLE"/>
    <property type="match status" value="1"/>
</dbReference>
<dbReference type="CDD" id="cd18787">
    <property type="entry name" value="SF2_C_DEAD"/>
    <property type="match status" value="1"/>
</dbReference>
<evidence type="ECO:0000313" key="13">
    <source>
        <dbReference type="Proteomes" id="UP001500279"/>
    </source>
</evidence>
<dbReference type="PROSITE" id="PS51194">
    <property type="entry name" value="HELICASE_CTER"/>
    <property type="match status" value="1"/>
</dbReference>
<dbReference type="PANTHER" id="PTHR47959">
    <property type="entry name" value="ATP-DEPENDENT RNA HELICASE RHLE-RELATED"/>
    <property type="match status" value="1"/>
</dbReference>
<evidence type="ECO:0000256" key="2">
    <source>
        <dbReference type="ARBA" id="ARBA00022801"/>
    </source>
</evidence>
<dbReference type="PROSITE" id="PS00039">
    <property type="entry name" value="DEAD_ATP_HELICASE"/>
    <property type="match status" value="1"/>
</dbReference>
<evidence type="ECO:0000256" key="4">
    <source>
        <dbReference type="ARBA" id="ARBA00022840"/>
    </source>
</evidence>
<dbReference type="InterPro" id="IPR050079">
    <property type="entry name" value="DEAD_box_RNA_helicase"/>
</dbReference>
<evidence type="ECO:0000256" key="6">
    <source>
        <dbReference type="PROSITE-ProRule" id="PRU00552"/>
    </source>
</evidence>
<gene>
    <name evidence="12" type="ORF">GCM10009107_32790</name>
</gene>
<feature type="region of interest" description="Disordered" evidence="8">
    <location>
        <begin position="386"/>
        <end position="442"/>
    </location>
</feature>
<dbReference type="InterPro" id="IPR014001">
    <property type="entry name" value="Helicase_ATP-bd"/>
</dbReference>
<evidence type="ECO:0000259" key="9">
    <source>
        <dbReference type="PROSITE" id="PS51192"/>
    </source>
</evidence>
<name>A0ABN1K5F1_9BURK</name>